<dbReference type="PROSITE" id="PS51707">
    <property type="entry name" value="CYTH"/>
    <property type="match status" value="1"/>
</dbReference>
<name>A0ABS8DRG0_9GAMM</name>
<evidence type="ECO:0000313" key="3">
    <source>
        <dbReference type="EMBL" id="MCB8888907.1"/>
    </source>
</evidence>
<dbReference type="RefSeq" id="WP_227389563.1">
    <property type="nucleotide sequence ID" value="NZ_JBHSCJ010000010.1"/>
</dbReference>
<dbReference type="PANTHER" id="PTHR39569">
    <property type="entry name" value="INORGANIC TRIPHOSPHATASE"/>
    <property type="match status" value="1"/>
</dbReference>
<dbReference type="InterPro" id="IPR033469">
    <property type="entry name" value="CYTH-like_dom_sf"/>
</dbReference>
<evidence type="ECO:0000259" key="2">
    <source>
        <dbReference type="PROSITE" id="PS51707"/>
    </source>
</evidence>
<proteinExistence type="predicted"/>
<keyword evidence="1" id="KW-0175">Coiled coil</keyword>
<organism evidence="3 4">
    <name type="scientific">Vreelandella malpeensis</name>
    <dbReference type="NCBI Taxonomy" id="1172368"/>
    <lineage>
        <taxon>Bacteria</taxon>
        <taxon>Pseudomonadati</taxon>
        <taxon>Pseudomonadota</taxon>
        <taxon>Gammaproteobacteria</taxon>
        <taxon>Oceanospirillales</taxon>
        <taxon>Halomonadaceae</taxon>
        <taxon>Vreelandella</taxon>
    </lineage>
</organism>
<keyword evidence="4" id="KW-1185">Reference proteome</keyword>
<evidence type="ECO:0000256" key="1">
    <source>
        <dbReference type="SAM" id="Coils"/>
    </source>
</evidence>
<gene>
    <name evidence="3" type="ORF">GEV37_07230</name>
</gene>
<dbReference type="SMART" id="SM01118">
    <property type="entry name" value="CYTH"/>
    <property type="match status" value="1"/>
</dbReference>
<dbReference type="EMBL" id="WHVL01000002">
    <property type="protein sequence ID" value="MCB8888907.1"/>
    <property type="molecule type" value="Genomic_DNA"/>
</dbReference>
<feature type="coiled-coil region" evidence="1">
    <location>
        <begin position="142"/>
        <end position="169"/>
    </location>
</feature>
<dbReference type="PANTHER" id="PTHR39569:SF1">
    <property type="entry name" value="INORGANIC TRIPHOSPHATASE"/>
    <property type="match status" value="1"/>
</dbReference>
<dbReference type="Gene3D" id="2.40.320.10">
    <property type="entry name" value="Hypothetical Protein Pfu-838710-001"/>
    <property type="match status" value="1"/>
</dbReference>
<dbReference type="Pfam" id="PF01928">
    <property type="entry name" value="CYTH"/>
    <property type="match status" value="1"/>
</dbReference>
<comment type="caution">
    <text evidence="3">The sequence shown here is derived from an EMBL/GenBank/DDBJ whole genome shotgun (WGS) entry which is preliminary data.</text>
</comment>
<dbReference type="InterPro" id="IPR023577">
    <property type="entry name" value="CYTH_domain"/>
</dbReference>
<sequence length="292" mass="31466">MKNANPLEIELKLALPTTSLEAVERHPLLAESAETLTLANTYFDTPNGALSRAGIALRLRRQGDRTLQTVKTRGQGGGGLSTRQEWEWSVNGALDLDALAALPPFEGTLDEALGKLAPVLATDFVRRRWLVEHQGSTIELVLDQGEIRAGEARATIQELELELKAGNAESLWALALALAEAIPLRPSESSKAARGNQLSRGAWPLPDATTPSQWLHRGLIALDAHLDSADDTFQADAKSAFTALTTHSELDETLRPTAQTLLDTFDTRGSDPHFGHAALALAHRLAIESALS</sequence>
<accession>A0ABS8DRG0</accession>
<dbReference type="SUPFAM" id="SSF55154">
    <property type="entry name" value="CYTH-like phosphatases"/>
    <property type="match status" value="1"/>
</dbReference>
<protein>
    <submittedName>
        <fullName evidence="3">CYTH domain-containing protein</fullName>
    </submittedName>
</protein>
<dbReference type="Proteomes" id="UP001319882">
    <property type="component" value="Unassembled WGS sequence"/>
</dbReference>
<dbReference type="CDD" id="cd07756">
    <property type="entry name" value="CYTH-like_Pase_CHAD"/>
    <property type="match status" value="1"/>
</dbReference>
<evidence type="ECO:0000313" key="4">
    <source>
        <dbReference type="Proteomes" id="UP001319882"/>
    </source>
</evidence>
<reference evidence="3 4" key="1">
    <citation type="journal article" date="2021" name="Sci. Rep.">
        <title>Genome analysis of a halophilic bacterium Halomonas malpeensis YU-PRIM-29(T) reveals its exopolysaccharide and pigment producing capabilities.</title>
        <authorList>
            <person name="Athmika"/>
            <person name="Ghate S.D."/>
            <person name="Arun A.B."/>
            <person name="Rao S.S."/>
            <person name="Kumar S.T.A."/>
            <person name="Kandiyil M.K."/>
            <person name="Saptami K."/>
            <person name="Rekha P.D."/>
        </authorList>
    </citation>
    <scope>NUCLEOTIDE SEQUENCE [LARGE SCALE GENOMIC DNA]</scope>
    <source>
        <strain evidence="4">prim 29</strain>
    </source>
</reference>
<feature type="domain" description="CYTH" evidence="2">
    <location>
        <begin position="6"/>
        <end position="202"/>
    </location>
</feature>
<dbReference type="InterPro" id="IPR039013">
    <property type="entry name" value="YgiF"/>
</dbReference>